<protein>
    <submittedName>
        <fullName evidence="2">Uncharacterized protein</fullName>
    </submittedName>
</protein>
<accession>A0AC34GQX6</accession>
<evidence type="ECO:0000313" key="1">
    <source>
        <dbReference type="Proteomes" id="UP000887579"/>
    </source>
</evidence>
<evidence type="ECO:0000313" key="2">
    <source>
        <dbReference type="WBParaSite" id="ES5_v2.g699.t1"/>
    </source>
</evidence>
<organism evidence="1 2">
    <name type="scientific">Panagrolaimus sp. ES5</name>
    <dbReference type="NCBI Taxonomy" id="591445"/>
    <lineage>
        <taxon>Eukaryota</taxon>
        <taxon>Metazoa</taxon>
        <taxon>Ecdysozoa</taxon>
        <taxon>Nematoda</taxon>
        <taxon>Chromadorea</taxon>
        <taxon>Rhabditida</taxon>
        <taxon>Tylenchina</taxon>
        <taxon>Panagrolaimomorpha</taxon>
        <taxon>Panagrolaimoidea</taxon>
        <taxon>Panagrolaimidae</taxon>
        <taxon>Panagrolaimus</taxon>
    </lineage>
</organism>
<sequence length="182" mass="19501">MALPEVMLGLLPAAGGTQRLPKLVSLTNALDMILTGKTIKTKKAKSIGLVDRVVEPLGLGLLPADINTLQYLEKVAVETAKNLASGSLKVERVRPFVERATNYFLSRRPLLDSGVLRMAKDKIMKQTAGNYPAPLKILDSIRTGLTSGRDAGYEFEAKAFGELSQSPVSAALIGLFNGSTEC</sequence>
<reference evidence="2" key="1">
    <citation type="submission" date="2022-11" db="UniProtKB">
        <authorList>
            <consortium name="WormBaseParasite"/>
        </authorList>
    </citation>
    <scope>IDENTIFICATION</scope>
</reference>
<dbReference type="Proteomes" id="UP000887579">
    <property type="component" value="Unplaced"/>
</dbReference>
<dbReference type="WBParaSite" id="ES5_v2.g699.t1">
    <property type="protein sequence ID" value="ES5_v2.g699.t1"/>
    <property type="gene ID" value="ES5_v2.g699"/>
</dbReference>
<proteinExistence type="predicted"/>
<name>A0AC34GQX6_9BILA</name>